<dbReference type="Pfam" id="PF13419">
    <property type="entry name" value="HAD_2"/>
    <property type="match status" value="1"/>
</dbReference>
<dbReference type="SFLD" id="SFLDG01129">
    <property type="entry name" value="C1.5:_HAD__Beta-PGM__Phosphata"/>
    <property type="match status" value="1"/>
</dbReference>
<dbReference type="GO" id="GO:0016787">
    <property type="term" value="F:hydrolase activity"/>
    <property type="evidence" value="ECO:0007669"/>
    <property type="project" value="UniProtKB-KW"/>
</dbReference>
<dbReference type="PANTHER" id="PTHR47478">
    <property type="match status" value="1"/>
</dbReference>
<dbReference type="SUPFAM" id="SSF56784">
    <property type="entry name" value="HAD-like"/>
    <property type="match status" value="1"/>
</dbReference>
<name>A0A3R9QQ62_9BACI</name>
<dbReference type="InterPro" id="IPR023214">
    <property type="entry name" value="HAD_sf"/>
</dbReference>
<proteinExistence type="predicted"/>
<keyword evidence="1" id="KW-0378">Hydrolase</keyword>
<dbReference type="OrthoDB" id="25198at2"/>
<sequence>MRWNTICFDLDNTLFSHEKAFERAIQHTFENKYLKNKDIPYVDKKQWFETFKRNCDYYWHKLEENKLTHDEYRKVRFDETMKTFGLPFGELDAKEFHDEYEDIVVQYSIPFQGMSQLLSSLYQADINLGIITNGRQKTQERKIKQLKTDDYIPRSQVIISEDVGIEKPDKGIFDYALNKINGDKSSALFIGDSWHLDVMGAIHAGWDAVFLNTRAETRSSSDIPVAEHYDFQETVQFLLQSLHLKG</sequence>
<dbReference type="InterPro" id="IPR006439">
    <property type="entry name" value="HAD-SF_hydro_IA"/>
</dbReference>
<comment type="caution">
    <text evidence="1">The sequence shown here is derived from an EMBL/GenBank/DDBJ whole genome shotgun (WGS) entry which is preliminary data.</text>
</comment>
<protein>
    <submittedName>
        <fullName evidence="1">HAD family hydrolase</fullName>
    </submittedName>
</protein>
<dbReference type="Gene3D" id="1.10.150.240">
    <property type="entry name" value="Putative phosphatase, domain 2"/>
    <property type="match status" value="1"/>
</dbReference>
<evidence type="ECO:0000313" key="1">
    <source>
        <dbReference type="EMBL" id="RSL30931.1"/>
    </source>
</evidence>
<dbReference type="AlphaFoldDB" id="A0A3R9QQ62"/>
<dbReference type="PANTHER" id="PTHR47478:SF1">
    <property type="entry name" value="PYRIMIDINE 5'-NUCLEOTIDASE YJJG"/>
    <property type="match status" value="1"/>
</dbReference>
<evidence type="ECO:0000313" key="2">
    <source>
        <dbReference type="Proteomes" id="UP000275076"/>
    </source>
</evidence>
<dbReference type="InterPro" id="IPR052550">
    <property type="entry name" value="Pyrimidine_5'-ntase_YjjG"/>
</dbReference>
<organism evidence="1 2">
    <name type="scientific">Salibacterium salarium</name>
    <dbReference type="NCBI Taxonomy" id="284579"/>
    <lineage>
        <taxon>Bacteria</taxon>
        <taxon>Bacillati</taxon>
        <taxon>Bacillota</taxon>
        <taxon>Bacilli</taxon>
        <taxon>Bacillales</taxon>
        <taxon>Bacillaceae</taxon>
    </lineage>
</organism>
<dbReference type="InterPro" id="IPR023198">
    <property type="entry name" value="PGP-like_dom2"/>
</dbReference>
<dbReference type="Proteomes" id="UP000275076">
    <property type="component" value="Unassembled WGS sequence"/>
</dbReference>
<dbReference type="InterPro" id="IPR041492">
    <property type="entry name" value="HAD_2"/>
</dbReference>
<dbReference type="NCBIfam" id="TIGR01549">
    <property type="entry name" value="HAD-SF-IA-v1"/>
    <property type="match status" value="1"/>
</dbReference>
<dbReference type="PRINTS" id="PR00413">
    <property type="entry name" value="HADHALOGNASE"/>
</dbReference>
<keyword evidence="2" id="KW-1185">Reference proteome</keyword>
<accession>A0A3R9QQ62</accession>
<reference evidence="1 2" key="1">
    <citation type="submission" date="2018-10" db="EMBL/GenBank/DDBJ databases">
        <title>Draft genome sequence of Bacillus salarius IM0101, isolated from a hypersaline soil in Inner Mongolia, China.</title>
        <authorList>
            <person name="Yamprayoonswat W."/>
            <person name="Boonvisut S."/>
            <person name="Jumpathong W."/>
            <person name="Sittihan S."/>
            <person name="Ruangsuj P."/>
            <person name="Wanthongcharoen S."/>
            <person name="Thongpramul N."/>
            <person name="Pimmason S."/>
            <person name="Yu B."/>
            <person name="Yasawong M."/>
        </authorList>
    </citation>
    <scope>NUCLEOTIDE SEQUENCE [LARGE SCALE GENOMIC DNA]</scope>
    <source>
        <strain evidence="1 2">IM0101</strain>
    </source>
</reference>
<dbReference type="RefSeq" id="WP_125559642.1">
    <property type="nucleotide sequence ID" value="NZ_RBVX01000030.1"/>
</dbReference>
<dbReference type="SFLD" id="SFLDS00003">
    <property type="entry name" value="Haloacid_Dehalogenase"/>
    <property type="match status" value="1"/>
</dbReference>
<gene>
    <name evidence="1" type="ORF">D7Z54_23485</name>
</gene>
<dbReference type="EMBL" id="RBVX01000030">
    <property type="protein sequence ID" value="RSL30931.1"/>
    <property type="molecule type" value="Genomic_DNA"/>
</dbReference>
<dbReference type="InterPro" id="IPR036412">
    <property type="entry name" value="HAD-like_sf"/>
</dbReference>
<dbReference type="Gene3D" id="3.40.50.1000">
    <property type="entry name" value="HAD superfamily/HAD-like"/>
    <property type="match status" value="1"/>
</dbReference>